<sequence length="432" mass="47590">MHNAADMPMAHTELDAALQTLDEHKRAWVQTSVRERLALLARIKECLMPVAQAWAEAAARKKGLAADSPLAGEEWISGPYAVMAYCNAMMPTLSSVEGRRHLEGLPLRELPNGQLAAQVMPNSVWDRLLLSGVRAQVWMEPGVTRANLAQHTATAYNTGAMPEGKVALVLGAGNIAAIAPLDCLHKLFVENQVAILKMNPINADLSEFLEPAPEMTSETAPRRQPGRSRSGWQSGKPPDKKLELVRHALASLAELGFARINLREIATRSGVSLGVIHDYFEDQNELLIDCVGLYKEAFIRALEERIDVAESASALLSEFVDVLVRAAQDQARTHRLWYDVRAQALFDASFRPAVDDLENRMVGVVQRLLDRVRTLGGELAPNSPIDATSAYVTIDGWFRYFLQQHIAGDVRACASLRQRLAQVLCLAEAHRA</sequence>
<evidence type="ECO:0000313" key="4">
    <source>
        <dbReference type="EMBL" id="CBH98338.1"/>
    </source>
</evidence>
<dbReference type="EMBL" id="CABM01000051">
    <property type="protein sequence ID" value="CBH98338.1"/>
    <property type="molecule type" value="Genomic_DNA"/>
</dbReference>
<dbReference type="PANTHER" id="PTHR30055">
    <property type="entry name" value="HTH-TYPE TRANSCRIPTIONAL REGULATOR RUTR"/>
    <property type="match status" value="1"/>
</dbReference>
<name>E6PTT1_9ZZZZ</name>
<dbReference type="GO" id="GO:0003700">
    <property type="term" value="F:DNA-binding transcription factor activity"/>
    <property type="evidence" value="ECO:0007669"/>
    <property type="project" value="TreeGrafter"/>
</dbReference>
<keyword evidence="1" id="KW-0238">DNA-binding</keyword>
<evidence type="ECO:0000256" key="1">
    <source>
        <dbReference type="ARBA" id="ARBA00023125"/>
    </source>
</evidence>
<dbReference type="InterPro" id="IPR001647">
    <property type="entry name" value="HTH_TetR"/>
</dbReference>
<organism evidence="4">
    <name type="scientific">mine drainage metagenome</name>
    <dbReference type="NCBI Taxonomy" id="410659"/>
    <lineage>
        <taxon>unclassified sequences</taxon>
        <taxon>metagenomes</taxon>
        <taxon>ecological metagenomes</taxon>
    </lineage>
</organism>
<dbReference type="Pfam" id="PF00440">
    <property type="entry name" value="TetR_N"/>
    <property type="match status" value="1"/>
</dbReference>
<dbReference type="GO" id="GO:0000976">
    <property type="term" value="F:transcription cis-regulatory region binding"/>
    <property type="evidence" value="ECO:0007669"/>
    <property type="project" value="TreeGrafter"/>
</dbReference>
<dbReference type="PANTHER" id="PTHR30055:SF226">
    <property type="entry name" value="HTH-TYPE TRANSCRIPTIONAL REGULATOR PKSA"/>
    <property type="match status" value="1"/>
</dbReference>
<accession>E6PTT1</accession>
<dbReference type="AlphaFoldDB" id="E6PTT1"/>
<evidence type="ECO:0000256" key="2">
    <source>
        <dbReference type="SAM" id="MobiDB-lite"/>
    </source>
</evidence>
<dbReference type="InterPro" id="IPR050109">
    <property type="entry name" value="HTH-type_TetR-like_transc_reg"/>
</dbReference>
<dbReference type="InterPro" id="IPR009057">
    <property type="entry name" value="Homeodomain-like_sf"/>
</dbReference>
<proteinExistence type="predicted"/>
<evidence type="ECO:0000259" key="3">
    <source>
        <dbReference type="PROSITE" id="PS50977"/>
    </source>
</evidence>
<dbReference type="PROSITE" id="PS50977">
    <property type="entry name" value="HTH_TETR_2"/>
    <property type="match status" value="1"/>
</dbReference>
<feature type="domain" description="HTH tetR-type" evidence="3">
    <location>
        <begin position="238"/>
        <end position="298"/>
    </location>
</feature>
<feature type="region of interest" description="Disordered" evidence="2">
    <location>
        <begin position="213"/>
        <end position="239"/>
    </location>
</feature>
<gene>
    <name evidence="4" type="ORF">CARN2_3815</name>
</gene>
<comment type="caution">
    <text evidence="4">The sequence shown here is derived from an EMBL/GenBank/DDBJ whole genome shotgun (WGS) entry which is preliminary data.</text>
</comment>
<dbReference type="SUPFAM" id="SSF46689">
    <property type="entry name" value="Homeodomain-like"/>
    <property type="match status" value="1"/>
</dbReference>
<reference evidence="4" key="1">
    <citation type="submission" date="2009-10" db="EMBL/GenBank/DDBJ databases">
        <title>Diversity of trophic interactions inside an arsenic-rich microbial ecosystem.</title>
        <authorList>
            <person name="Bertin P.N."/>
            <person name="Heinrich-Salmeron A."/>
            <person name="Pelletier E."/>
            <person name="Goulhen-Chollet F."/>
            <person name="Arsene-Ploetze F."/>
            <person name="Gallien S."/>
            <person name="Calteau A."/>
            <person name="Vallenet D."/>
            <person name="Casiot C."/>
            <person name="Chane-Woon-Ming B."/>
            <person name="Giloteaux L."/>
            <person name="Barakat M."/>
            <person name="Bonnefoy V."/>
            <person name="Bruneel O."/>
            <person name="Chandler M."/>
            <person name="Cleiss J."/>
            <person name="Duran R."/>
            <person name="Elbaz-Poulichet F."/>
            <person name="Fonknechten N."/>
            <person name="Lauga B."/>
            <person name="Mornico D."/>
            <person name="Ortet P."/>
            <person name="Schaeffer C."/>
            <person name="Siguier P."/>
            <person name="Alexander Thil Smith A."/>
            <person name="Van Dorsselaer A."/>
            <person name="Weissenbach J."/>
            <person name="Medigue C."/>
            <person name="Le Paslier D."/>
        </authorList>
    </citation>
    <scope>NUCLEOTIDE SEQUENCE</scope>
</reference>
<dbReference type="Gene3D" id="1.10.357.10">
    <property type="entry name" value="Tetracycline Repressor, domain 2"/>
    <property type="match status" value="1"/>
</dbReference>
<protein>
    <recommendedName>
        <fullName evidence="3">HTH tetR-type domain-containing protein</fullName>
    </recommendedName>
</protein>